<evidence type="ECO:0000313" key="4">
    <source>
        <dbReference type="Proteomes" id="UP000637002"/>
    </source>
</evidence>
<sequence>MAPVVDPTDVAPPRASPARRSAGEWLRRGALHWRAFLLCLLLPILAALLLASLLPTTYEAEARLLVRIDGEYAAGTGRHGTVGDPGRIARTEAAVLTGAPARRAVLQAIGPLRIYPDLAGEPAEAALDEATRRLGGQLRAESEPDSFVVRIAFRHHDRAAATAVVDGLVQASIEPRHRLPLPDQGQQQAAARDKAELDAAERDIAALRQGSDPAELEARHAVLVERRQGQDEVLRRLEARRAGLDGAAAASRAAAPPPAPVAPASDAGRANAWEAEQLRQRLAEAQADRARLISIFGPQSTAILDRQIAALRKQLAVEPAPANAPERRPQPPPSDPLAAERGRLDRDIAAAAQQLRDTGAQLAAVDERLGARSTEMSLLLRRRDAAAARYETDPRPDSGAGAGRSAGVTVIEPALARGRDLRAEVLAAGLALGLLLAPVAALAMAATRPVLLTPADAARLGIPCLGTTAAPGRGGHPDGTPEARAAHHLPRLNDILPIAQALRTARAGGTTAPHTVLFVSLPPETASGHMLVRDTAMALAEEAGKPVLLVDAASQVHNAHFSAHKLIAEPVAEAFMGSAAPPEPVEARQPPQASATGTRAVVLRTRRVAGAPLFIARAEDALPALAALRGGRQGGGDDELSRRFARIVIDGSAALNDFRVLRETASVDATVLMLTAAITTEIDARRLVERIDDLGGRTLGTVLLDGRRRRGTW</sequence>
<gene>
    <name evidence="3" type="ORF">GCM10010994_41330</name>
</gene>
<dbReference type="AlphaFoldDB" id="A0A916UMV2"/>
<feature type="region of interest" description="Disordered" evidence="1">
    <location>
        <begin position="178"/>
        <end position="197"/>
    </location>
</feature>
<evidence type="ECO:0000256" key="2">
    <source>
        <dbReference type="SAM" id="Phobius"/>
    </source>
</evidence>
<proteinExistence type="predicted"/>
<reference evidence="3" key="1">
    <citation type="journal article" date="2014" name="Int. J. Syst. Evol. Microbiol.">
        <title>Complete genome sequence of Corynebacterium casei LMG S-19264T (=DSM 44701T), isolated from a smear-ripened cheese.</title>
        <authorList>
            <consortium name="US DOE Joint Genome Institute (JGI-PGF)"/>
            <person name="Walter F."/>
            <person name="Albersmeier A."/>
            <person name="Kalinowski J."/>
            <person name="Ruckert C."/>
        </authorList>
    </citation>
    <scope>NUCLEOTIDE SEQUENCE</scope>
    <source>
        <strain evidence="3">CGMCC 1.12919</strain>
    </source>
</reference>
<dbReference type="Proteomes" id="UP000637002">
    <property type="component" value="Unassembled WGS sequence"/>
</dbReference>
<dbReference type="SUPFAM" id="SSF52540">
    <property type="entry name" value="P-loop containing nucleoside triphosphate hydrolases"/>
    <property type="match status" value="1"/>
</dbReference>
<dbReference type="InterPro" id="IPR050445">
    <property type="entry name" value="Bact_polysacc_biosynth/exp"/>
</dbReference>
<keyword evidence="2" id="KW-0812">Transmembrane</keyword>
<name>A0A916UMV2_9HYPH</name>
<feature type="transmembrane region" description="Helical" evidence="2">
    <location>
        <begin position="35"/>
        <end position="54"/>
    </location>
</feature>
<dbReference type="InterPro" id="IPR027417">
    <property type="entry name" value="P-loop_NTPase"/>
</dbReference>
<keyword evidence="4" id="KW-1185">Reference proteome</keyword>
<dbReference type="EMBL" id="BMGG01000007">
    <property type="protein sequence ID" value="GGC78917.1"/>
    <property type="molecule type" value="Genomic_DNA"/>
</dbReference>
<feature type="region of interest" description="Disordered" evidence="1">
    <location>
        <begin position="248"/>
        <end position="268"/>
    </location>
</feature>
<dbReference type="Gene3D" id="3.40.50.300">
    <property type="entry name" value="P-loop containing nucleotide triphosphate hydrolases"/>
    <property type="match status" value="1"/>
</dbReference>
<reference evidence="3" key="2">
    <citation type="submission" date="2020-09" db="EMBL/GenBank/DDBJ databases">
        <authorList>
            <person name="Sun Q."/>
            <person name="Zhou Y."/>
        </authorList>
    </citation>
    <scope>NUCLEOTIDE SEQUENCE</scope>
    <source>
        <strain evidence="3">CGMCC 1.12919</strain>
    </source>
</reference>
<feature type="region of interest" description="Disordered" evidence="1">
    <location>
        <begin position="319"/>
        <end position="339"/>
    </location>
</feature>
<dbReference type="PANTHER" id="PTHR32309:SF31">
    <property type="entry name" value="CAPSULAR EXOPOLYSACCHARIDE FAMILY"/>
    <property type="match status" value="1"/>
</dbReference>
<evidence type="ECO:0008006" key="5">
    <source>
        <dbReference type="Google" id="ProtNLM"/>
    </source>
</evidence>
<accession>A0A916UMV2</accession>
<dbReference type="PANTHER" id="PTHR32309">
    <property type="entry name" value="TYROSINE-PROTEIN KINASE"/>
    <property type="match status" value="1"/>
</dbReference>
<protein>
    <recommendedName>
        <fullName evidence="5">Lipopolysaccharide biosynthesis protein</fullName>
    </recommendedName>
</protein>
<keyword evidence="2" id="KW-1133">Transmembrane helix</keyword>
<evidence type="ECO:0000256" key="1">
    <source>
        <dbReference type="SAM" id="MobiDB-lite"/>
    </source>
</evidence>
<comment type="caution">
    <text evidence="3">The sequence shown here is derived from an EMBL/GenBank/DDBJ whole genome shotgun (WGS) entry which is preliminary data.</text>
</comment>
<organism evidence="3 4">
    <name type="scientific">Chelatococcus reniformis</name>
    <dbReference type="NCBI Taxonomy" id="1494448"/>
    <lineage>
        <taxon>Bacteria</taxon>
        <taxon>Pseudomonadati</taxon>
        <taxon>Pseudomonadota</taxon>
        <taxon>Alphaproteobacteria</taxon>
        <taxon>Hyphomicrobiales</taxon>
        <taxon>Chelatococcaceae</taxon>
        <taxon>Chelatococcus</taxon>
    </lineage>
</organism>
<keyword evidence="2" id="KW-0472">Membrane</keyword>
<feature type="transmembrane region" description="Helical" evidence="2">
    <location>
        <begin position="425"/>
        <end position="446"/>
    </location>
</feature>
<evidence type="ECO:0000313" key="3">
    <source>
        <dbReference type="EMBL" id="GGC78917.1"/>
    </source>
</evidence>